<sequence>MTDQSSPASRLVRACQDLLSMICSSSSFGRPPEDDFAVCWPSATLFKRNTEIGFYDFPWEDSKTCVETRKVIMIEDEKIEDSMASLETTENAEALRGKDTVERKNRQSNFRFQNVVTKLDHKPSPPGSFGSCELRNRSAHLLLLMSTCSAAMSLLGAFQLPNLLPVKVSSNHSGGMFRLLLFFNSTIFFASMALIAILMHKLPILPWLLISASSTIGAYMYAIIANSPPDVVPVLFIGSSIFLSAFLQCVAPQTKSLNLLQWVCSRIHII</sequence>
<dbReference type="Proteomes" id="UP000091857">
    <property type="component" value="Chromosome 8"/>
</dbReference>
<accession>A0ACB7H9V7</accession>
<comment type="caution">
    <text evidence="1">The sequence shown here is derived from an EMBL/GenBank/DDBJ whole genome shotgun (WGS) entry which is preliminary data.</text>
</comment>
<gene>
    <name evidence="1" type="ORF">MANES_08G055050v8</name>
</gene>
<evidence type="ECO:0000313" key="2">
    <source>
        <dbReference type="Proteomes" id="UP000091857"/>
    </source>
</evidence>
<proteinExistence type="predicted"/>
<evidence type="ECO:0000313" key="1">
    <source>
        <dbReference type="EMBL" id="KAG8648966.1"/>
    </source>
</evidence>
<dbReference type="EMBL" id="CM004394">
    <property type="protein sequence ID" value="KAG8648966.1"/>
    <property type="molecule type" value="Genomic_DNA"/>
</dbReference>
<name>A0ACB7H9V7_MANES</name>
<protein>
    <submittedName>
        <fullName evidence="1">Uncharacterized protein</fullName>
    </submittedName>
</protein>
<keyword evidence="2" id="KW-1185">Reference proteome</keyword>
<reference evidence="2" key="1">
    <citation type="journal article" date="2016" name="Nat. Biotechnol.">
        <title>Sequencing wild and cultivated cassava and related species reveals extensive interspecific hybridization and genetic diversity.</title>
        <authorList>
            <person name="Bredeson J.V."/>
            <person name="Lyons J.B."/>
            <person name="Prochnik S.E."/>
            <person name="Wu G.A."/>
            <person name="Ha C.M."/>
            <person name="Edsinger-Gonzales E."/>
            <person name="Grimwood J."/>
            <person name="Schmutz J."/>
            <person name="Rabbi I.Y."/>
            <person name="Egesi C."/>
            <person name="Nauluvula P."/>
            <person name="Lebot V."/>
            <person name="Ndunguru J."/>
            <person name="Mkamilo G."/>
            <person name="Bart R.S."/>
            <person name="Setter T.L."/>
            <person name="Gleadow R.M."/>
            <person name="Kulakow P."/>
            <person name="Ferguson M.E."/>
            <person name="Rounsley S."/>
            <person name="Rokhsar D.S."/>
        </authorList>
    </citation>
    <scope>NUCLEOTIDE SEQUENCE [LARGE SCALE GENOMIC DNA]</scope>
    <source>
        <strain evidence="2">cv. AM560-2</strain>
    </source>
</reference>
<organism evidence="1 2">
    <name type="scientific">Manihot esculenta</name>
    <name type="common">Cassava</name>
    <name type="synonym">Jatropha manihot</name>
    <dbReference type="NCBI Taxonomy" id="3983"/>
    <lineage>
        <taxon>Eukaryota</taxon>
        <taxon>Viridiplantae</taxon>
        <taxon>Streptophyta</taxon>
        <taxon>Embryophyta</taxon>
        <taxon>Tracheophyta</taxon>
        <taxon>Spermatophyta</taxon>
        <taxon>Magnoliopsida</taxon>
        <taxon>eudicotyledons</taxon>
        <taxon>Gunneridae</taxon>
        <taxon>Pentapetalae</taxon>
        <taxon>rosids</taxon>
        <taxon>fabids</taxon>
        <taxon>Malpighiales</taxon>
        <taxon>Euphorbiaceae</taxon>
        <taxon>Crotonoideae</taxon>
        <taxon>Manihoteae</taxon>
        <taxon>Manihot</taxon>
    </lineage>
</organism>